<organism evidence="1">
    <name type="scientific">virus sp. ct1Uu26</name>
    <dbReference type="NCBI Taxonomy" id="2826789"/>
    <lineage>
        <taxon>Viruses</taxon>
    </lineage>
</organism>
<accession>A0A8S5R8Z7</accession>
<name>A0A8S5R8Z7_9VIRU</name>
<protein>
    <submittedName>
        <fullName evidence="1">Uncharacterized protein</fullName>
    </submittedName>
</protein>
<sequence>MEKRSQKSPMIFLFKESSAASILLKAVAFVLL</sequence>
<dbReference type="EMBL" id="BK015840">
    <property type="protein sequence ID" value="DAE27553.1"/>
    <property type="molecule type" value="Genomic_DNA"/>
</dbReference>
<evidence type="ECO:0000313" key="1">
    <source>
        <dbReference type="EMBL" id="DAE27553.1"/>
    </source>
</evidence>
<proteinExistence type="predicted"/>
<reference evidence="1" key="1">
    <citation type="journal article" date="2021" name="Proc. Natl. Acad. Sci. U.S.A.">
        <title>A Catalog of Tens of Thousands of Viruses from Human Metagenomes Reveals Hidden Associations with Chronic Diseases.</title>
        <authorList>
            <person name="Tisza M.J."/>
            <person name="Buck C.B."/>
        </authorList>
    </citation>
    <scope>NUCLEOTIDE SEQUENCE</scope>
    <source>
        <strain evidence="1">Ct1Uu26</strain>
    </source>
</reference>